<dbReference type="Proteomes" id="UP000440096">
    <property type="component" value="Unassembled WGS sequence"/>
</dbReference>
<gene>
    <name evidence="1" type="ORF">GKO32_15330</name>
</gene>
<organism evidence="1 2">
    <name type="scientific">Amycolatopsis pithecellobii</name>
    <dbReference type="NCBI Taxonomy" id="664692"/>
    <lineage>
        <taxon>Bacteria</taxon>
        <taxon>Bacillati</taxon>
        <taxon>Actinomycetota</taxon>
        <taxon>Actinomycetes</taxon>
        <taxon>Pseudonocardiales</taxon>
        <taxon>Pseudonocardiaceae</taxon>
        <taxon>Amycolatopsis</taxon>
    </lineage>
</organism>
<dbReference type="AlphaFoldDB" id="A0A6N7Z2W5"/>
<comment type="caution">
    <text evidence="1">The sequence shown here is derived from an EMBL/GenBank/DDBJ whole genome shotgun (WGS) entry which is preliminary data.</text>
</comment>
<dbReference type="EMBL" id="WMBA01000020">
    <property type="protein sequence ID" value="MTD55339.1"/>
    <property type="molecule type" value="Genomic_DNA"/>
</dbReference>
<dbReference type="RefSeq" id="WP_154757535.1">
    <property type="nucleotide sequence ID" value="NZ_WMBA01000020.1"/>
</dbReference>
<protein>
    <submittedName>
        <fullName evidence="1">Uncharacterized protein</fullName>
    </submittedName>
</protein>
<keyword evidence="2" id="KW-1185">Reference proteome</keyword>
<evidence type="ECO:0000313" key="1">
    <source>
        <dbReference type="EMBL" id="MTD55339.1"/>
    </source>
</evidence>
<sequence>MPGGIGVPGGSTIGCAFEPGAGKIVTTGVPSGPTDTTAVGDFVGSGLAGPLTVMVPGTALPSITCGPDEEFALPPLRSEATFVDGVASCAIPANAVASTTPLAASST</sequence>
<dbReference type="OrthoDB" id="3637811at2"/>
<proteinExistence type="predicted"/>
<name>A0A6N7Z2W5_9PSEU</name>
<accession>A0A6N7Z2W5</accession>
<evidence type="ECO:0000313" key="2">
    <source>
        <dbReference type="Proteomes" id="UP000440096"/>
    </source>
</evidence>
<reference evidence="1 2" key="1">
    <citation type="submission" date="2019-11" db="EMBL/GenBank/DDBJ databases">
        <title>Draft genome of Amycolatopsis RM579.</title>
        <authorList>
            <person name="Duangmal K."/>
            <person name="Mingma R."/>
        </authorList>
    </citation>
    <scope>NUCLEOTIDE SEQUENCE [LARGE SCALE GENOMIC DNA]</scope>
    <source>
        <strain evidence="1 2">RM579</strain>
    </source>
</reference>